<evidence type="ECO:0000313" key="3">
    <source>
        <dbReference type="Proteomes" id="UP001151760"/>
    </source>
</evidence>
<dbReference type="InterPro" id="IPR013103">
    <property type="entry name" value="RVT_2"/>
</dbReference>
<dbReference type="Pfam" id="PF07727">
    <property type="entry name" value="RVT_2"/>
    <property type="match status" value="1"/>
</dbReference>
<sequence length="353" mass="40528">MGLMYPCPLPTGAIPTVARLESIRILLAYSCCYMFKQFQMDVKSAFLNGVTDEEVYVVQPPGFIDFQKPNHVYKLKKVLYGLKQAPNAWYDRLQSFLIDNGYKMEIVDNTLFTKIKDSHIIIIQIYVDDIIFGSTCQSLCDEFSKLMHDELEISMMGELSFFLGLQIKQMNDGIFFNQSKYIGEMLKKFGMENSKVTKTSMSRKRVLTLDKDSESIDSTKYKGLIGSLLYLTASRPDLMFSVCLYARFQENPKNQTSLANSITESDYVAARRVCQQALWMKQAFVDYNVMLNEHITIDKIPLGENVANILTNPLEKDQFNYLRLGLDLRLQDEEGEEEKGKGQDVIEECTFNN</sequence>
<evidence type="ECO:0000259" key="1">
    <source>
        <dbReference type="Pfam" id="PF07727"/>
    </source>
</evidence>
<name>A0ABQ4YPS4_9ASTR</name>
<keyword evidence="3" id="KW-1185">Reference proteome</keyword>
<dbReference type="PANTHER" id="PTHR11439">
    <property type="entry name" value="GAG-POL-RELATED RETROTRANSPOSON"/>
    <property type="match status" value="1"/>
</dbReference>
<protein>
    <submittedName>
        <fullName evidence="2">Retrovirus-related pol polyprotein from transposon TNT 1-94</fullName>
    </submittedName>
</protein>
<comment type="caution">
    <text evidence="2">The sequence shown here is derived from an EMBL/GenBank/DDBJ whole genome shotgun (WGS) entry which is preliminary data.</text>
</comment>
<reference evidence="2" key="1">
    <citation type="journal article" date="2022" name="Int. J. Mol. Sci.">
        <title>Draft Genome of Tanacetum Coccineum: Genomic Comparison of Closely Related Tanacetum-Family Plants.</title>
        <authorList>
            <person name="Yamashiro T."/>
            <person name="Shiraishi A."/>
            <person name="Nakayama K."/>
            <person name="Satake H."/>
        </authorList>
    </citation>
    <scope>NUCLEOTIDE SEQUENCE</scope>
</reference>
<evidence type="ECO:0000313" key="2">
    <source>
        <dbReference type="EMBL" id="GJS78907.1"/>
    </source>
</evidence>
<gene>
    <name evidence="2" type="ORF">Tco_0728788</name>
</gene>
<dbReference type="EMBL" id="BQNB010010559">
    <property type="protein sequence ID" value="GJS78907.1"/>
    <property type="molecule type" value="Genomic_DNA"/>
</dbReference>
<proteinExistence type="predicted"/>
<dbReference type="Proteomes" id="UP001151760">
    <property type="component" value="Unassembled WGS sequence"/>
</dbReference>
<dbReference type="InterPro" id="IPR043502">
    <property type="entry name" value="DNA/RNA_pol_sf"/>
</dbReference>
<dbReference type="SUPFAM" id="SSF56672">
    <property type="entry name" value="DNA/RNA polymerases"/>
    <property type="match status" value="1"/>
</dbReference>
<reference evidence="2" key="2">
    <citation type="submission" date="2022-01" db="EMBL/GenBank/DDBJ databases">
        <authorList>
            <person name="Yamashiro T."/>
            <person name="Shiraishi A."/>
            <person name="Satake H."/>
            <person name="Nakayama K."/>
        </authorList>
    </citation>
    <scope>NUCLEOTIDE SEQUENCE</scope>
</reference>
<organism evidence="2 3">
    <name type="scientific">Tanacetum coccineum</name>
    <dbReference type="NCBI Taxonomy" id="301880"/>
    <lineage>
        <taxon>Eukaryota</taxon>
        <taxon>Viridiplantae</taxon>
        <taxon>Streptophyta</taxon>
        <taxon>Embryophyta</taxon>
        <taxon>Tracheophyta</taxon>
        <taxon>Spermatophyta</taxon>
        <taxon>Magnoliopsida</taxon>
        <taxon>eudicotyledons</taxon>
        <taxon>Gunneridae</taxon>
        <taxon>Pentapetalae</taxon>
        <taxon>asterids</taxon>
        <taxon>campanulids</taxon>
        <taxon>Asterales</taxon>
        <taxon>Asteraceae</taxon>
        <taxon>Asteroideae</taxon>
        <taxon>Anthemideae</taxon>
        <taxon>Anthemidinae</taxon>
        <taxon>Tanacetum</taxon>
    </lineage>
</organism>
<feature type="domain" description="Reverse transcriptase Ty1/copia-type" evidence="1">
    <location>
        <begin position="16"/>
        <end position="201"/>
    </location>
</feature>
<accession>A0ABQ4YPS4</accession>
<dbReference type="PANTHER" id="PTHR11439:SF486">
    <property type="entry name" value="RLK (RECEPTOR-LIKE KINASE) PROTEIN, PUTATIVE-RELATED"/>
    <property type="match status" value="1"/>
</dbReference>